<dbReference type="EMBL" id="JAPFQP010000002">
    <property type="protein sequence ID" value="MCX2719412.1"/>
    <property type="molecule type" value="Genomic_DNA"/>
</dbReference>
<evidence type="ECO:0000259" key="3">
    <source>
        <dbReference type="PROSITE" id="PS50930"/>
    </source>
</evidence>
<sequence>MPYTYSIVDAEASSKLQLQHFLEDYGDFTCIDEARDSHSGLNSIIKYLPDIVFINLNDRAHEYFHMVTELYQYMKELPIFIAVSKSKDYAYDAIKYNFFDYWLLPFNEFDIRKTVRRLQKQIPLEEASPTLCLKSYNDYQYLNTDDILFLKADNNTTDFHMKDGSVISAYKTLKTFETQLPKNFIRVHQSYILNRNYVSRINFGKSMCTLKTGKKQLPFSRSYRPNIDELKKILSRNSISSSR</sequence>
<dbReference type="Gene3D" id="3.40.50.2300">
    <property type="match status" value="1"/>
</dbReference>
<dbReference type="InterPro" id="IPR001789">
    <property type="entry name" value="Sig_transdc_resp-reg_receiver"/>
</dbReference>
<dbReference type="PANTHER" id="PTHR37299:SF1">
    <property type="entry name" value="STAGE 0 SPORULATION PROTEIN A HOMOLOG"/>
    <property type="match status" value="1"/>
</dbReference>
<evidence type="ECO:0000256" key="1">
    <source>
        <dbReference type="PROSITE-ProRule" id="PRU00169"/>
    </source>
</evidence>
<accession>A0AAE3SN65</accession>
<dbReference type="PROSITE" id="PS50110">
    <property type="entry name" value="RESPONSE_REGULATORY"/>
    <property type="match status" value="1"/>
</dbReference>
<reference evidence="4" key="1">
    <citation type="submission" date="2022-11" db="EMBL/GenBank/DDBJ databases">
        <title>The characterization of three novel Bacteroidetes species and genomic analysis of their roles in tidal elemental geochemical cycles.</title>
        <authorList>
            <person name="Ma K.-J."/>
        </authorList>
    </citation>
    <scope>NUCLEOTIDE SEQUENCE</scope>
    <source>
        <strain evidence="4">M415</strain>
    </source>
</reference>
<keyword evidence="5" id="KW-1185">Reference proteome</keyword>
<dbReference type="AlphaFoldDB" id="A0AAE3SN65"/>
<protein>
    <submittedName>
        <fullName evidence="4">LytTR family DNA-binding domain-containing protein</fullName>
    </submittedName>
</protein>
<keyword evidence="4" id="KW-0238">DNA-binding</keyword>
<dbReference type="InterPro" id="IPR046947">
    <property type="entry name" value="LytR-like"/>
</dbReference>
<feature type="domain" description="HTH LytTR-type" evidence="3">
    <location>
        <begin position="141"/>
        <end position="236"/>
    </location>
</feature>
<dbReference type="SMART" id="SM00850">
    <property type="entry name" value="LytTR"/>
    <property type="match status" value="1"/>
</dbReference>
<comment type="caution">
    <text evidence="1">Lacks conserved residue(s) required for the propagation of feature annotation.</text>
</comment>
<evidence type="ECO:0000313" key="5">
    <source>
        <dbReference type="Proteomes" id="UP001207116"/>
    </source>
</evidence>
<proteinExistence type="predicted"/>
<dbReference type="Pfam" id="PF04397">
    <property type="entry name" value="LytTR"/>
    <property type="match status" value="1"/>
</dbReference>
<dbReference type="GO" id="GO:0000156">
    <property type="term" value="F:phosphorelay response regulator activity"/>
    <property type="evidence" value="ECO:0007669"/>
    <property type="project" value="InterPro"/>
</dbReference>
<dbReference type="Gene3D" id="2.40.50.1020">
    <property type="entry name" value="LytTr DNA-binding domain"/>
    <property type="match status" value="1"/>
</dbReference>
<dbReference type="GO" id="GO:0003677">
    <property type="term" value="F:DNA binding"/>
    <property type="evidence" value="ECO:0007669"/>
    <property type="project" value="UniProtKB-KW"/>
</dbReference>
<dbReference type="PROSITE" id="PS50930">
    <property type="entry name" value="HTH_LYTTR"/>
    <property type="match status" value="1"/>
</dbReference>
<comment type="caution">
    <text evidence="4">The sequence shown here is derived from an EMBL/GenBank/DDBJ whole genome shotgun (WGS) entry which is preliminary data.</text>
</comment>
<dbReference type="RefSeq" id="WP_266012051.1">
    <property type="nucleotide sequence ID" value="NZ_JAPFQP010000002.1"/>
</dbReference>
<dbReference type="SUPFAM" id="SSF52172">
    <property type="entry name" value="CheY-like"/>
    <property type="match status" value="1"/>
</dbReference>
<dbReference type="Proteomes" id="UP001207116">
    <property type="component" value="Unassembled WGS sequence"/>
</dbReference>
<evidence type="ECO:0000313" key="4">
    <source>
        <dbReference type="EMBL" id="MCX2719412.1"/>
    </source>
</evidence>
<gene>
    <name evidence="4" type="ORF">OO016_07355</name>
</gene>
<dbReference type="PANTHER" id="PTHR37299">
    <property type="entry name" value="TRANSCRIPTIONAL REGULATOR-RELATED"/>
    <property type="match status" value="1"/>
</dbReference>
<organism evidence="4 5">
    <name type="scientific">Lentiprolixibacter aurantiacus</name>
    <dbReference type="NCBI Taxonomy" id="2993939"/>
    <lineage>
        <taxon>Bacteria</taxon>
        <taxon>Pseudomonadati</taxon>
        <taxon>Bacteroidota</taxon>
        <taxon>Flavobacteriia</taxon>
        <taxon>Flavobacteriales</taxon>
        <taxon>Flavobacteriaceae</taxon>
        <taxon>Lentiprolixibacter</taxon>
    </lineage>
</organism>
<dbReference type="InterPro" id="IPR011006">
    <property type="entry name" value="CheY-like_superfamily"/>
</dbReference>
<feature type="domain" description="Response regulatory" evidence="2">
    <location>
        <begin position="4"/>
        <end position="119"/>
    </location>
</feature>
<name>A0AAE3SN65_9FLAO</name>
<dbReference type="InterPro" id="IPR007492">
    <property type="entry name" value="LytTR_DNA-bd_dom"/>
</dbReference>
<evidence type="ECO:0000259" key="2">
    <source>
        <dbReference type="PROSITE" id="PS50110"/>
    </source>
</evidence>